<feature type="transmembrane region" description="Helical" evidence="1">
    <location>
        <begin position="495"/>
        <end position="518"/>
    </location>
</feature>
<feature type="transmembrane region" description="Helical" evidence="1">
    <location>
        <begin position="1052"/>
        <end position="1070"/>
    </location>
</feature>
<feature type="transmembrane region" description="Helical" evidence="1">
    <location>
        <begin position="672"/>
        <end position="689"/>
    </location>
</feature>
<dbReference type="InterPro" id="IPR006621">
    <property type="entry name" value="Nose-resist-to-fluoxetine_N"/>
</dbReference>
<keyword evidence="1" id="KW-0472">Membrane</keyword>
<reference evidence="3" key="2">
    <citation type="submission" date="2020-05" db="UniProtKB">
        <authorList>
            <consortium name="EnsemblMetazoa"/>
        </authorList>
    </citation>
    <scope>IDENTIFICATION</scope>
    <source>
        <strain evidence="3">IAEA</strain>
    </source>
</reference>
<evidence type="ECO:0000256" key="1">
    <source>
        <dbReference type="SAM" id="Phobius"/>
    </source>
</evidence>
<dbReference type="InterPro" id="IPR052728">
    <property type="entry name" value="O2_lipid_transport_reg"/>
</dbReference>
<feature type="transmembrane region" description="Helical" evidence="1">
    <location>
        <begin position="401"/>
        <end position="422"/>
    </location>
</feature>
<feature type="transmembrane region" description="Helical" evidence="1">
    <location>
        <begin position="605"/>
        <end position="623"/>
    </location>
</feature>
<feature type="transmembrane region" description="Helical" evidence="1">
    <location>
        <begin position="1205"/>
        <end position="1231"/>
    </location>
</feature>
<feature type="transmembrane region" description="Helical" evidence="1">
    <location>
        <begin position="1003"/>
        <end position="1023"/>
    </location>
</feature>
<accession>A0A1B0BYH4</accession>
<evidence type="ECO:0000313" key="4">
    <source>
        <dbReference type="Proteomes" id="UP000092460"/>
    </source>
</evidence>
<feature type="transmembrane region" description="Helical" evidence="1">
    <location>
        <begin position="557"/>
        <end position="584"/>
    </location>
</feature>
<feature type="domain" description="Nose resistant-to-fluoxetine protein N-terminal" evidence="2">
    <location>
        <begin position="116"/>
        <end position="259"/>
    </location>
</feature>
<proteinExistence type="predicted"/>
<evidence type="ECO:0000313" key="3">
    <source>
        <dbReference type="EnsemblMetazoa" id="GPPI044250-PA"/>
    </source>
</evidence>
<feature type="transmembrane region" description="Helical" evidence="1">
    <location>
        <begin position="959"/>
        <end position="983"/>
    </location>
</feature>
<reference evidence="4" key="1">
    <citation type="submission" date="2015-01" db="EMBL/GenBank/DDBJ databases">
        <authorList>
            <person name="Aksoy S."/>
            <person name="Warren W."/>
            <person name="Wilson R.K."/>
        </authorList>
    </citation>
    <scope>NUCLEOTIDE SEQUENCE [LARGE SCALE GENOMIC DNA]</scope>
    <source>
        <strain evidence="4">IAEA</strain>
    </source>
</reference>
<feature type="domain" description="Nose resistant-to-fluoxetine protein N-terminal" evidence="2">
    <location>
        <begin position="719"/>
        <end position="852"/>
    </location>
</feature>
<feature type="transmembrane region" description="Helical" evidence="1">
    <location>
        <begin position="874"/>
        <end position="894"/>
    </location>
</feature>
<keyword evidence="1" id="KW-0812">Transmembrane</keyword>
<dbReference type="PANTHER" id="PTHR11161:SF15">
    <property type="entry name" value="GH19286P-RELATED"/>
    <property type="match status" value="1"/>
</dbReference>
<keyword evidence="4" id="KW-1185">Reference proteome</keyword>
<feature type="transmembrane region" description="Helical" evidence="1">
    <location>
        <begin position="1107"/>
        <end position="1126"/>
    </location>
</feature>
<dbReference type="EMBL" id="JXJN01022646">
    <property type="status" value="NOT_ANNOTATED_CDS"/>
    <property type="molecule type" value="Genomic_DNA"/>
</dbReference>
<feature type="transmembrane region" description="Helical" evidence="1">
    <location>
        <begin position="364"/>
        <end position="381"/>
    </location>
</feature>
<dbReference type="Proteomes" id="UP000092460">
    <property type="component" value="Unassembled WGS sequence"/>
</dbReference>
<feature type="transmembrane region" description="Helical" evidence="1">
    <location>
        <begin position="1174"/>
        <end position="1193"/>
    </location>
</feature>
<keyword evidence="1" id="KW-1133">Transmembrane helix</keyword>
<dbReference type="SMART" id="SM00703">
    <property type="entry name" value="NRF"/>
    <property type="match status" value="2"/>
</dbReference>
<organism evidence="3 4">
    <name type="scientific">Glossina palpalis gambiensis</name>
    <dbReference type="NCBI Taxonomy" id="67801"/>
    <lineage>
        <taxon>Eukaryota</taxon>
        <taxon>Metazoa</taxon>
        <taxon>Ecdysozoa</taxon>
        <taxon>Arthropoda</taxon>
        <taxon>Hexapoda</taxon>
        <taxon>Insecta</taxon>
        <taxon>Pterygota</taxon>
        <taxon>Neoptera</taxon>
        <taxon>Endopterygota</taxon>
        <taxon>Diptera</taxon>
        <taxon>Brachycera</taxon>
        <taxon>Muscomorpha</taxon>
        <taxon>Hippoboscoidea</taxon>
        <taxon>Glossinidae</taxon>
        <taxon>Glossina</taxon>
    </lineage>
</organism>
<dbReference type="EMBL" id="JXJN01022647">
    <property type="status" value="NOT_ANNOTATED_CDS"/>
    <property type="molecule type" value="Genomic_DNA"/>
</dbReference>
<sequence length="1321" mass="152002">MQWCVFGHYKSIAATAMHFARWRYFKCLMVFLLISYFVPQAKANHKHFNYYLATNDSPSYGINRPEYTPVMAESKEAAEKEESINYNLLEFVNEFHLERSSIVFGLIKVANASNVSARCHFHLKNIEIGVLRKDLWAIKVLDASGTKPPGFVFGQNFWLGSREGCDAVRRPLGITLSANFPRIMHNSLISEIAPFEVDYRVIYLKHNSPWQVELKVMSEQIVHIGLCLPSSCANSEIEKLMSIYVQQGPFVENDIYDIKPEVVYMKDLKINKSFYQRASFKIFSACLIFTLTMMAMASFLRKKRSPKQTADEATCEPVIVLSTLPLSIQHFVSSFDIQENWSKLFTTKPDNNSIAVIDGLRSMCAIWIMLFHVMWFMYFTVNNKPVLVSYAETGIFQYLSSAPILVDVFFTISGFLQVHNFLSNSRKLEAIRANNFWQNAKQFAKMLIRRYLRHPNLTKVSTVTALAANVIWTYAIGLNVNFELSFDTFLATANYIYLSPFVRSLPYIMGAMGAWHLIENRERLITLSEAHISLRWNLAILVFFICLFSTAKRDLSSLGAVTLIVVGRLCLSAAICWTVIGSATGRSCWWSQLLEAKLFQHLNKLSYAIYLLNPLVIVLLFSLTSASIHADLIMMCRKKQLKLTVNLVLVAIAVDYNVPLKENNKAQDNSRSGTAAFVCLLFTLFGSSLSRLSTVQERLVERNFLFGIASLAAYNENATTQCGKELEILIKAASELLDAFGSPPQQFLWGNYLWFGTPALCYDLNQPMDISLALSQPIVTNVTSPFPLEYTVVYLNFSTPFYIDVKLAYENYIHLGLCLPRSCNMDVIRKATDQYFEKDNAKFETQRTFQLELKTVAIKTPHFSWRFLTQTGSILLFILLFTVISLKIFAEIIYKSKENRRLQLFLPYQSGNMPAFPQTEKSPFWIELILCFRFEDNYEAIMNFDSDNGRSSKILTSLAGMRTIICLWVTVFHVYYYSFNFISNIMVVMARLEDFAVQPVSQAVFYVDVFFTISSFLLVYNFLMDGKQMENILKNNFWQNIKIFARLIVQRYVRLTPVLIVAMIFGNWLYDLISVYSPFYMGKHNAIYCKKIDVINSTLNQLYVKPWLRVFPYIGGATMGWVMHYLQQRKHLNSAQCSQCDKLQQQQQQQQQQQHQQQQQQRKKNFFFKEPRKWFSYVYLTFWLFLAVFYLLTNFMSYWRTMPTWLLGTIMTVGKLAFSLCIGVVIIMCASGRGGRLNAFLSARPFLFLNKFCFSVYLMAPVIVMGIFGLRNAPTNYTDVGSGADFFATIMLALMSGFLVLLLLELPTQKMAILMRRHFNT</sequence>
<dbReference type="EnsemblMetazoa" id="GPPI044250-RA">
    <property type="protein sequence ID" value="GPPI044250-PA"/>
    <property type="gene ID" value="GPPI044250"/>
</dbReference>
<evidence type="ECO:0000259" key="2">
    <source>
        <dbReference type="SMART" id="SM00703"/>
    </source>
</evidence>
<dbReference type="VEuPathDB" id="VectorBase:GPPI044250"/>
<dbReference type="PANTHER" id="PTHR11161">
    <property type="entry name" value="O-ACYLTRANSFERASE"/>
    <property type="match status" value="1"/>
</dbReference>
<feature type="transmembrane region" description="Helical" evidence="1">
    <location>
        <begin position="282"/>
        <end position="300"/>
    </location>
</feature>
<feature type="transmembrane region" description="Helical" evidence="1">
    <location>
        <begin position="530"/>
        <end position="551"/>
    </location>
</feature>
<feature type="transmembrane region" description="Helical" evidence="1">
    <location>
        <begin position="1252"/>
        <end position="1270"/>
    </location>
</feature>
<feature type="transmembrane region" description="Helical" evidence="1">
    <location>
        <begin position="456"/>
        <end position="475"/>
    </location>
</feature>
<feature type="transmembrane region" description="Helical" evidence="1">
    <location>
        <begin position="1286"/>
        <end position="1306"/>
    </location>
</feature>
<name>A0A1B0BYH4_9MUSC</name>
<protein>
    <recommendedName>
        <fullName evidence="2">Nose resistant-to-fluoxetine protein N-terminal domain-containing protein</fullName>
    </recommendedName>
</protein>
<dbReference type="Pfam" id="PF20146">
    <property type="entry name" value="NRF"/>
    <property type="match status" value="2"/>
</dbReference>